<evidence type="ECO:0000256" key="1">
    <source>
        <dbReference type="SAM" id="SignalP"/>
    </source>
</evidence>
<comment type="caution">
    <text evidence="2">The sequence shown here is derived from an EMBL/GenBank/DDBJ whole genome shotgun (WGS) entry which is preliminary data.</text>
</comment>
<feature type="chain" id="PRO_5008355517" description="Lipoprotein SmpA/OmlA domain-containing protein" evidence="1">
    <location>
        <begin position="23"/>
        <end position="115"/>
    </location>
</feature>
<sequence>MNTFLKLAFSCLAAVSMAVCSASEYTVNRAPADGAIYKNITVGKTTRLDLDAALGSATVVKLDPGYEVWVYKNQVQAPSSSRFLPLLDTKGTREVAVMFDRAGVVRKFRIHEPKK</sequence>
<reference evidence="2 3" key="1">
    <citation type="submission" date="2016-04" db="EMBL/GenBank/DDBJ databases">
        <title>Draft genome sequence of Janthinobacterium psychrotolerans sp. nov., isolated from freshwater sediments in Denmark.</title>
        <authorList>
            <person name="Gong X."/>
            <person name="Skrivergaard S."/>
            <person name="Korsgaard B.S."/>
            <person name="Schreiber L."/>
            <person name="Marshall I.P."/>
            <person name="Finster K."/>
            <person name="Schramm A."/>
        </authorList>
    </citation>
    <scope>NUCLEOTIDE SEQUENCE [LARGE SCALE GENOMIC DNA]</scope>
    <source>
        <strain evidence="2 3">S3-2</strain>
    </source>
</reference>
<gene>
    <name evidence="2" type="ORF">ASR47_100684</name>
</gene>
<keyword evidence="1" id="KW-0732">Signal</keyword>
<protein>
    <recommendedName>
        <fullName evidence="4">Lipoprotein SmpA/OmlA domain-containing protein</fullName>
    </recommendedName>
</protein>
<accession>A0A1A7C0F3</accession>
<organism evidence="2 3">
    <name type="scientific">Janthinobacterium psychrotolerans</name>
    <dbReference type="NCBI Taxonomy" id="1747903"/>
    <lineage>
        <taxon>Bacteria</taxon>
        <taxon>Pseudomonadati</taxon>
        <taxon>Pseudomonadota</taxon>
        <taxon>Betaproteobacteria</taxon>
        <taxon>Burkholderiales</taxon>
        <taxon>Oxalobacteraceae</taxon>
        <taxon>Janthinobacterium</taxon>
    </lineage>
</organism>
<dbReference type="EMBL" id="LOCQ01000057">
    <property type="protein sequence ID" value="OBV38484.1"/>
    <property type="molecule type" value="Genomic_DNA"/>
</dbReference>
<keyword evidence="3" id="KW-1185">Reference proteome</keyword>
<name>A0A1A7C0F3_9BURK</name>
<dbReference type="OrthoDB" id="8703307at2"/>
<evidence type="ECO:0000313" key="2">
    <source>
        <dbReference type="EMBL" id="OBV38484.1"/>
    </source>
</evidence>
<dbReference type="RefSeq" id="WP_150127829.1">
    <property type="nucleotide sequence ID" value="NZ_LOCQ01000057.1"/>
</dbReference>
<evidence type="ECO:0008006" key="4">
    <source>
        <dbReference type="Google" id="ProtNLM"/>
    </source>
</evidence>
<dbReference type="Proteomes" id="UP000092713">
    <property type="component" value="Unassembled WGS sequence"/>
</dbReference>
<proteinExistence type="predicted"/>
<feature type="signal peptide" evidence="1">
    <location>
        <begin position="1"/>
        <end position="22"/>
    </location>
</feature>
<dbReference type="AlphaFoldDB" id="A0A1A7C0F3"/>
<evidence type="ECO:0000313" key="3">
    <source>
        <dbReference type="Proteomes" id="UP000092713"/>
    </source>
</evidence>
<dbReference type="STRING" id="1747903.ASR47_100684"/>